<evidence type="ECO:0000313" key="2">
    <source>
        <dbReference type="EMBL" id="WPB84010.1"/>
    </source>
</evidence>
<proteinExistence type="predicted"/>
<dbReference type="Pfam" id="PF09694">
    <property type="entry name" value="Gcw_chp"/>
    <property type="match status" value="1"/>
</dbReference>
<protein>
    <submittedName>
        <fullName evidence="2">TorF family putative porin</fullName>
    </submittedName>
</protein>
<feature type="signal peptide" evidence="1">
    <location>
        <begin position="1"/>
        <end position="19"/>
    </location>
</feature>
<keyword evidence="3" id="KW-1185">Reference proteome</keyword>
<evidence type="ECO:0000256" key="1">
    <source>
        <dbReference type="SAM" id="SignalP"/>
    </source>
</evidence>
<reference evidence="2 3" key="1">
    <citation type="submission" date="2023-11" db="EMBL/GenBank/DDBJ databases">
        <title>Arctic aerobic anoxygenic photoheterotroph Sediminicoccus rosea KRV36 adapts its photosynthesis to long days of polar summer.</title>
        <authorList>
            <person name="Tomasch J."/>
            <person name="Kopejtka K."/>
            <person name="Bily T."/>
            <person name="Gardiner A.T."/>
            <person name="Gardian Z."/>
            <person name="Shivaramu S."/>
            <person name="Koblizek M."/>
            <person name="Engelhardt F."/>
            <person name="Kaftan D."/>
        </authorList>
    </citation>
    <scope>NUCLEOTIDE SEQUENCE [LARGE SCALE GENOMIC DNA]</scope>
    <source>
        <strain evidence="2 3">R-30</strain>
    </source>
</reference>
<dbReference type="EMBL" id="CP137852">
    <property type="protein sequence ID" value="WPB84010.1"/>
    <property type="molecule type" value="Genomic_DNA"/>
</dbReference>
<dbReference type="InterPro" id="IPR010239">
    <property type="entry name" value="CHP02001"/>
</dbReference>
<dbReference type="Proteomes" id="UP001305521">
    <property type="component" value="Chromosome"/>
</dbReference>
<dbReference type="RefSeq" id="WP_318647967.1">
    <property type="nucleotide sequence ID" value="NZ_CP137852.1"/>
</dbReference>
<organism evidence="2 3">
    <name type="scientific">Sediminicoccus rosea</name>
    <dbReference type="NCBI Taxonomy" id="1225128"/>
    <lineage>
        <taxon>Bacteria</taxon>
        <taxon>Pseudomonadati</taxon>
        <taxon>Pseudomonadota</taxon>
        <taxon>Alphaproteobacteria</taxon>
        <taxon>Acetobacterales</taxon>
        <taxon>Roseomonadaceae</taxon>
        <taxon>Sediminicoccus</taxon>
    </lineage>
</organism>
<evidence type="ECO:0000313" key="3">
    <source>
        <dbReference type="Proteomes" id="UP001305521"/>
    </source>
</evidence>
<dbReference type="NCBIfam" id="TIGR02001">
    <property type="entry name" value="gcw_chp"/>
    <property type="match status" value="1"/>
</dbReference>
<accession>A0ABZ0PFP9</accession>
<name>A0ABZ0PFP9_9PROT</name>
<feature type="chain" id="PRO_5046290862" evidence="1">
    <location>
        <begin position="20"/>
        <end position="253"/>
    </location>
</feature>
<gene>
    <name evidence="2" type="ORF">R9Z33_18140</name>
</gene>
<keyword evidence="1" id="KW-0732">Signal</keyword>
<sequence length="253" mass="27197">MRRALAGLLLLALALPARAQVALGESGWTLSGTGSFGSDYVSRGISQTMGRMAYQASAELAHESGVYIGGFIGNVRFAGTDAREEIDLLAGFRFAWGDTNFDIGGIGTFYPNYSAGRASDAVDYGEAYLRVNRAFGPVKLMASINVSPNYFDATGLGVYVEGGADWDTGLWGLTLGARLGYQFIEKNPRYGTPDYTWWGLALSRDFAVDGVGTFTASVNYFDTTIPRTQCLSGQGVQQDVCTARVIATLAFRF</sequence>